<dbReference type="Proteomes" id="UP001498421">
    <property type="component" value="Unassembled WGS sequence"/>
</dbReference>
<accession>A0ABR1HPU3</accession>
<keyword evidence="3" id="KW-1185">Reference proteome</keyword>
<feature type="transmembrane region" description="Helical" evidence="1">
    <location>
        <begin position="55"/>
        <end position="76"/>
    </location>
</feature>
<name>A0ABR1HPU3_9HYPO</name>
<gene>
    <name evidence="2" type="ORF">QQZ08_009187</name>
</gene>
<reference evidence="2 3" key="1">
    <citation type="journal article" date="2025" name="Microbiol. Resour. Announc.">
        <title>Draft genome sequences for Neonectria magnoliae and Neonectria punicea, canker pathogens of Liriodendron tulipifera and Acer saccharum in West Virginia.</title>
        <authorList>
            <person name="Petronek H.M."/>
            <person name="Kasson M.T."/>
            <person name="Metheny A.M."/>
            <person name="Stauder C.M."/>
            <person name="Lovett B."/>
            <person name="Lynch S.C."/>
            <person name="Garnas J.R."/>
            <person name="Kasson L.R."/>
            <person name="Stajich J.E."/>
        </authorList>
    </citation>
    <scope>NUCLEOTIDE SEQUENCE [LARGE SCALE GENOMIC DNA]</scope>
    <source>
        <strain evidence="2 3">NRRL 64651</strain>
    </source>
</reference>
<proteinExistence type="predicted"/>
<keyword evidence="1" id="KW-0472">Membrane</keyword>
<evidence type="ECO:0000313" key="2">
    <source>
        <dbReference type="EMBL" id="KAK7423191.1"/>
    </source>
</evidence>
<evidence type="ECO:0000256" key="1">
    <source>
        <dbReference type="SAM" id="Phobius"/>
    </source>
</evidence>
<evidence type="ECO:0000313" key="3">
    <source>
        <dbReference type="Proteomes" id="UP001498421"/>
    </source>
</evidence>
<protein>
    <submittedName>
        <fullName evidence="2">Uncharacterized protein</fullName>
    </submittedName>
</protein>
<feature type="transmembrane region" description="Helical" evidence="1">
    <location>
        <begin position="407"/>
        <end position="432"/>
    </location>
</feature>
<keyword evidence="1" id="KW-1133">Transmembrane helix</keyword>
<dbReference type="EMBL" id="JAZAVK010000101">
    <property type="protein sequence ID" value="KAK7423191.1"/>
    <property type="molecule type" value="Genomic_DNA"/>
</dbReference>
<sequence>MEMTSLIPSIARSKPFLRDKPEPIPRKPLPISHQLRQIRWEIWNDIKTTGWRGTAAAFLAICWFSGLIIAIAFLSLHTRASNSYPDACHPDGDFSPFSDTYNWWAPQGFFQITLRAPEVTFAAAKVIDITWDIVIGRGGQTVLAWITWRVFADYLTVSIATKPATYTTFFIVFLQKEASLTSIYLVTRDFIFIRGGLSSRIATYFMVATMAFVLATPTFASSMTGYTTADKAYVTLNDDNMFQFSEAKPVAYVIHDGSRIGLDNDFAVPFAENSGSRIDKDTYLPETMCSNDSDTSYAYQNDQSVLKSCAMQTNVSDYVLKYGFYGRTKKETKFNGTTLKSPALNITAFYLPMWSSSLYGYHWNDSYGHYPFRERENAAFSISGEIYNIKELQEHGSCQPILQKFQWGFSFIQVMLMLIFLIMWTIGIYAMWLKARLTLRLNGHPGTAHGWKCLLQLAIVMEKQLEDASIDSSVLSESELNAEIRKLLEGGWVSSPVGFPKGTYSFRRGLCGWLKRERWWIPFLVGLVVGDIPTLHD</sequence>
<feature type="transmembrane region" description="Helical" evidence="1">
    <location>
        <begin position="201"/>
        <end position="220"/>
    </location>
</feature>
<keyword evidence="1" id="KW-0812">Transmembrane</keyword>
<organism evidence="2 3">
    <name type="scientific">Neonectria magnoliae</name>
    <dbReference type="NCBI Taxonomy" id="2732573"/>
    <lineage>
        <taxon>Eukaryota</taxon>
        <taxon>Fungi</taxon>
        <taxon>Dikarya</taxon>
        <taxon>Ascomycota</taxon>
        <taxon>Pezizomycotina</taxon>
        <taxon>Sordariomycetes</taxon>
        <taxon>Hypocreomycetidae</taxon>
        <taxon>Hypocreales</taxon>
        <taxon>Nectriaceae</taxon>
        <taxon>Neonectria</taxon>
    </lineage>
</organism>
<comment type="caution">
    <text evidence="2">The sequence shown here is derived from an EMBL/GenBank/DDBJ whole genome shotgun (WGS) entry which is preliminary data.</text>
</comment>